<evidence type="ECO:0008006" key="4">
    <source>
        <dbReference type="Google" id="ProtNLM"/>
    </source>
</evidence>
<feature type="transmembrane region" description="Helical" evidence="1">
    <location>
        <begin position="191"/>
        <end position="210"/>
    </location>
</feature>
<dbReference type="AlphaFoldDB" id="A0A261Y898"/>
<dbReference type="EMBL" id="MVBO01000001">
    <property type="protein sequence ID" value="OZJ06823.1"/>
    <property type="molecule type" value="Genomic_DNA"/>
</dbReference>
<dbReference type="Pfam" id="PF17784">
    <property type="entry name" value="Sulfotransfer_4"/>
    <property type="match status" value="1"/>
</dbReference>
<organism evidence="2 3">
    <name type="scientific">Bifiguratus adelaidae</name>
    <dbReference type="NCBI Taxonomy" id="1938954"/>
    <lineage>
        <taxon>Eukaryota</taxon>
        <taxon>Fungi</taxon>
        <taxon>Fungi incertae sedis</taxon>
        <taxon>Mucoromycota</taxon>
        <taxon>Mucoromycotina</taxon>
        <taxon>Endogonomycetes</taxon>
        <taxon>Endogonales</taxon>
        <taxon>Endogonales incertae sedis</taxon>
        <taxon>Bifiguratus</taxon>
    </lineage>
</organism>
<name>A0A261Y898_9FUNG</name>
<accession>A0A261Y898</accession>
<keyword evidence="3" id="KW-1185">Reference proteome</keyword>
<keyword evidence="1" id="KW-0812">Transmembrane</keyword>
<dbReference type="PANTHER" id="PTHR36978">
    <property type="entry name" value="P-LOOP CONTAINING NUCLEOTIDE TRIPHOSPHATE HYDROLASE"/>
    <property type="match status" value="1"/>
</dbReference>
<gene>
    <name evidence="2" type="ORF">BZG36_00126</name>
</gene>
<dbReference type="InterPro" id="IPR027417">
    <property type="entry name" value="P-loop_NTPase"/>
</dbReference>
<evidence type="ECO:0000313" key="3">
    <source>
        <dbReference type="Proteomes" id="UP000242875"/>
    </source>
</evidence>
<evidence type="ECO:0000313" key="2">
    <source>
        <dbReference type="EMBL" id="OZJ06823.1"/>
    </source>
</evidence>
<reference evidence="2 3" key="1">
    <citation type="journal article" date="2017" name="Mycologia">
        <title>Bifiguratus adelaidae, gen. et sp. nov., a new member of Mucoromycotina in endophytic and soil-dwelling habitats.</title>
        <authorList>
            <person name="Torres-Cruz T.J."/>
            <person name="Billingsley Tobias T.L."/>
            <person name="Almatruk M."/>
            <person name="Hesse C."/>
            <person name="Kuske C.R."/>
            <person name="Desiro A."/>
            <person name="Benucci G.M."/>
            <person name="Bonito G."/>
            <person name="Stajich J.E."/>
            <person name="Dunlap C."/>
            <person name="Arnold A.E."/>
            <person name="Porras-Alfaro A."/>
        </authorList>
    </citation>
    <scope>NUCLEOTIDE SEQUENCE [LARGE SCALE GENOMIC DNA]</scope>
    <source>
        <strain evidence="2 3">AZ0501</strain>
    </source>
</reference>
<dbReference type="SUPFAM" id="SSF52540">
    <property type="entry name" value="P-loop containing nucleoside triphosphate hydrolases"/>
    <property type="match status" value="1"/>
</dbReference>
<dbReference type="Proteomes" id="UP000242875">
    <property type="component" value="Unassembled WGS sequence"/>
</dbReference>
<dbReference type="InterPro" id="IPR040632">
    <property type="entry name" value="Sulfotransfer_4"/>
</dbReference>
<protein>
    <recommendedName>
        <fullName evidence="4">Sulfotransferase domain-containing protein</fullName>
    </recommendedName>
</protein>
<evidence type="ECO:0000256" key="1">
    <source>
        <dbReference type="SAM" id="Phobius"/>
    </source>
</evidence>
<comment type="caution">
    <text evidence="2">The sequence shown here is derived from an EMBL/GenBank/DDBJ whole genome shotgun (WGS) entry which is preliminary data.</text>
</comment>
<dbReference type="PANTHER" id="PTHR36978:SF4">
    <property type="entry name" value="P-LOOP CONTAINING NUCLEOSIDE TRIPHOSPHATE HYDROLASE PROTEIN"/>
    <property type="match status" value="1"/>
</dbReference>
<keyword evidence="1" id="KW-0472">Membrane</keyword>
<dbReference type="OrthoDB" id="408152at2759"/>
<keyword evidence="1" id="KW-1133">Transmembrane helix</keyword>
<dbReference type="Gene3D" id="3.40.50.300">
    <property type="entry name" value="P-loop containing nucleotide triphosphate hydrolases"/>
    <property type="match status" value="1"/>
</dbReference>
<sequence>MPLEVFCTGYGRTGTQSLKEALDILGYPCFHMKDIFQQRRSADFWLDLYEGKDVDWEAYFEGYSAAADWPAITFYKEIIERYPNAKIIHTTRDFDSYIRRAKEMISKVIRHGTFQNRVYDKEFIRERMAEHEREVLEFKGNENVLMFSVQEGWGPLCAFLGVPVPDVRFPHVNDTKEFQARLSRIKTISTIVNVPFGLALAWLAWLAWLLPLPFYSRHMYKYDLT</sequence>
<proteinExistence type="predicted"/>